<dbReference type="Pfam" id="PF08282">
    <property type="entry name" value="Hydrolase_3"/>
    <property type="match status" value="1"/>
</dbReference>
<feature type="binding site" evidence="12">
    <location>
        <position position="8"/>
    </location>
    <ligand>
        <name>Mg(2+)</name>
        <dbReference type="ChEBI" id="CHEBI:18420"/>
    </ligand>
</feature>
<dbReference type="NCBIfam" id="TIGR01662">
    <property type="entry name" value="HAD-SF-IIIA"/>
    <property type="match status" value="1"/>
</dbReference>
<evidence type="ECO:0000256" key="8">
    <source>
        <dbReference type="ARBA" id="ARBA00022801"/>
    </source>
</evidence>
<dbReference type="PANTHER" id="PTHR21485:SF6">
    <property type="entry name" value="N-ACYLNEURAMINATE CYTIDYLYLTRANSFERASE-RELATED"/>
    <property type="match status" value="1"/>
</dbReference>
<evidence type="ECO:0000256" key="12">
    <source>
        <dbReference type="PIRSR" id="PIRSR006118-2"/>
    </source>
</evidence>
<evidence type="ECO:0000256" key="11">
    <source>
        <dbReference type="ARBA" id="ARBA00031051"/>
    </source>
</evidence>
<dbReference type="Gene3D" id="3.40.50.1000">
    <property type="entry name" value="HAD superfamily/HAD-like"/>
    <property type="match status" value="1"/>
</dbReference>
<keyword evidence="9 12" id="KW-0460">Magnesium</keyword>
<evidence type="ECO:0000313" key="13">
    <source>
        <dbReference type="EMBL" id="HHE04962.1"/>
    </source>
</evidence>
<name>A0A7C5DB41_UNCW3</name>
<evidence type="ECO:0000256" key="10">
    <source>
        <dbReference type="ARBA" id="ARBA00022985"/>
    </source>
</evidence>
<dbReference type="InterPro" id="IPR006549">
    <property type="entry name" value="HAD-SF_hydro_IIIA"/>
</dbReference>
<evidence type="ECO:0000256" key="7">
    <source>
        <dbReference type="ARBA" id="ARBA00022723"/>
    </source>
</evidence>
<dbReference type="InterPro" id="IPR050793">
    <property type="entry name" value="CMP-NeuNAc_synthase"/>
</dbReference>
<dbReference type="EMBL" id="DRTB01000206">
    <property type="protein sequence ID" value="HHE04962.1"/>
    <property type="molecule type" value="Genomic_DNA"/>
</dbReference>
<dbReference type="GO" id="GO:0009103">
    <property type="term" value="P:lipopolysaccharide biosynthetic process"/>
    <property type="evidence" value="ECO:0007669"/>
    <property type="project" value="UniProtKB-KW"/>
</dbReference>
<proteinExistence type="inferred from homology"/>
<gene>
    <name evidence="13" type="ORF">ENL19_02740</name>
</gene>
<dbReference type="InterPro" id="IPR036412">
    <property type="entry name" value="HAD-like_sf"/>
</dbReference>
<dbReference type="EC" id="3.1.3.45" evidence="5"/>
<keyword evidence="8 13" id="KW-0378">Hydrolase</keyword>
<comment type="cofactor">
    <cofactor evidence="2 12">
        <name>Mg(2+)</name>
        <dbReference type="ChEBI" id="CHEBI:18420"/>
    </cofactor>
</comment>
<evidence type="ECO:0000256" key="5">
    <source>
        <dbReference type="ARBA" id="ARBA00013066"/>
    </source>
</evidence>
<evidence type="ECO:0000256" key="9">
    <source>
        <dbReference type="ARBA" id="ARBA00022842"/>
    </source>
</evidence>
<dbReference type="AlphaFoldDB" id="A0A7C5DB41"/>
<dbReference type="SUPFAM" id="SSF56784">
    <property type="entry name" value="HAD-like"/>
    <property type="match status" value="1"/>
</dbReference>
<accession>A0A7C5DB41</accession>
<evidence type="ECO:0000256" key="1">
    <source>
        <dbReference type="ARBA" id="ARBA00000898"/>
    </source>
</evidence>
<comment type="subunit">
    <text evidence="4">Homotetramer.</text>
</comment>
<comment type="catalytic activity">
    <reaction evidence="1">
        <text>3-deoxy-alpha-D-manno-2-octulosonate-8-phosphate + H2O = 3-deoxy-alpha-D-manno-oct-2-ulosonate + phosphate</text>
        <dbReference type="Rhea" id="RHEA:11500"/>
        <dbReference type="ChEBI" id="CHEBI:15377"/>
        <dbReference type="ChEBI" id="CHEBI:43474"/>
        <dbReference type="ChEBI" id="CHEBI:85985"/>
        <dbReference type="ChEBI" id="CHEBI:85986"/>
        <dbReference type="EC" id="3.1.3.45"/>
    </reaction>
</comment>
<protein>
    <recommendedName>
        <fullName evidence="6">3-deoxy-D-manno-octulosonate 8-phosphate phosphatase KdsC</fullName>
        <ecNumber evidence="5">3.1.3.45</ecNumber>
    </recommendedName>
    <alternativeName>
        <fullName evidence="11">KDO 8-P phosphatase</fullName>
    </alternativeName>
</protein>
<dbReference type="FunFam" id="3.40.50.1000:FF:000029">
    <property type="entry name" value="3-deoxy-D-manno-octulosonate 8-phosphate phosphatase KdsC"/>
    <property type="match status" value="1"/>
</dbReference>
<evidence type="ECO:0000256" key="6">
    <source>
        <dbReference type="ARBA" id="ARBA00020092"/>
    </source>
</evidence>
<dbReference type="SFLD" id="SFLDG01138">
    <property type="entry name" value="C1.6.2:_Deoxy-d-mannose-octulo"/>
    <property type="match status" value="1"/>
</dbReference>
<dbReference type="GO" id="GO:0046872">
    <property type="term" value="F:metal ion binding"/>
    <property type="evidence" value="ECO:0007669"/>
    <property type="project" value="UniProtKB-KW"/>
</dbReference>
<keyword evidence="7 12" id="KW-0479">Metal-binding</keyword>
<keyword evidence="10" id="KW-0448">Lipopolysaccharide biosynthesis</keyword>
<dbReference type="PIRSF" id="PIRSF006118">
    <property type="entry name" value="KDO8-P_Ptase"/>
    <property type="match status" value="1"/>
</dbReference>
<evidence type="ECO:0000256" key="3">
    <source>
        <dbReference type="ARBA" id="ARBA00005893"/>
    </source>
</evidence>
<dbReference type="PANTHER" id="PTHR21485">
    <property type="entry name" value="HAD SUPERFAMILY MEMBERS CMAS AND KDSC"/>
    <property type="match status" value="1"/>
</dbReference>
<evidence type="ECO:0000256" key="4">
    <source>
        <dbReference type="ARBA" id="ARBA00011881"/>
    </source>
</evidence>
<dbReference type="GO" id="GO:0008781">
    <property type="term" value="F:N-acylneuraminate cytidylyltransferase activity"/>
    <property type="evidence" value="ECO:0007669"/>
    <property type="project" value="TreeGrafter"/>
</dbReference>
<dbReference type="NCBIfam" id="TIGR01670">
    <property type="entry name" value="KdsC-phosphatas"/>
    <property type="match status" value="1"/>
</dbReference>
<evidence type="ECO:0000256" key="2">
    <source>
        <dbReference type="ARBA" id="ARBA00001946"/>
    </source>
</evidence>
<dbReference type="SFLD" id="SFLDG01136">
    <property type="entry name" value="C1.6:_Phosphoserine_Phosphatas"/>
    <property type="match status" value="1"/>
</dbReference>
<feature type="binding site" evidence="12">
    <location>
        <position position="101"/>
    </location>
    <ligand>
        <name>Mg(2+)</name>
        <dbReference type="ChEBI" id="CHEBI:18420"/>
    </ligand>
</feature>
<dbReference type="InterPro" id="IPR023214">
    <property type="entry name" value="HAD_sf"/>
</dbReference>
<comment type="similarity">
    <text evidence="3">Belongs to the KdsC family.</text>
</comment>
<organism evidence="13">
    <name type="scientific">candidate division WOR-3 bacterium</name>
    <dbReference type="NCBI Taxonomy" id="2052148"/>
    <lineage>
        <taxon>Bacteria</taxon>
        <taxon>Bacteria division WOR-3</taxon>
    </lineage>
</organism>
<feature type="binding site" evidence="12">
    <location>
        <position position="10"/>
    </location>
    <ligand>
        <name>substrate</name>
    </ligand>
</feature>
<dbReference type="Proteomes" id="UP000886110">
    <property type="component" value="Unassembled WGS sequence"/>
</dbReference>
<sequence length="172" mass="19240">MYKFLGLDVDGVLTNGSIAYTDVGDEFKIFNAHDGLGLNLCVRSGILVAIITGRNSNMIYRRAEDLGIKEVWVGIRNKKRIVEELLYNYNIKKEEAVFIGDDILDIPALESVGFPVAVRNACKEVKEISKYITNVNGGDGAVREVCELILKENGVWRKTVNELLKELRAADY</sequence>
<dbReference type="InterPro" id="IPR010023">
    <property type="entry name" value="KdsC_fam"/>
</dbReference>
<reference evidence="13" key="1">
    <citation type="journal article" date="2020" name="mSystems">
        <title>Genome- and Community-Level Interaction Insights into Carbon Utilization and Element Cycling Functions of Hydrothermarchaeota in Hydrothermal Sediment.</title>
        <authorList>
            <person name="Zhou Z."/>
            <person name="Liu Y."/>
            <person name="Xu W."/>
            <person name="Pan J."/>
            <person name="Luo Z.H."/>
            <person name="Li M."/>
        </authorList>
    </citation>
    <scope>NUCLEOTIDE SEQUENCE [LARGE SCALE GENOMIC DNA]</scope>
    <source>
        <strain evidence="13">HyVt-74</strain>
    </source>
</reference>
<dbReference type="GO" id="GO:0019143">
    <property type="term" value="F:3-deoxy-manno-octulosonate-8-phosphatase activity"/>
    <property type="evidence" value="ECO:0007669"/>
    <property type="project" value="UniProtKB-EC"/>
</dbReference>
<dbReference type="CDD" id="cd01630">
    <property type="entry name" value="HAD_KDO-like"/>
    <property type="match status" value="1"/>
</dbReference>
<dbReference type="SFLD" id="SFLDS00003">
    <property type="entry name" value="Haloacid_Dehalogenase"/>
    <property type="match status" value="1"/>
</dbReference>
<comment type="caution">
    <text evidence="13">The sequence shown here is derived from an EMBL/GenBank/DDBJ whole genome shotgun (WGS) entry which is preliminary data.</text>
</comment>